<dbReference type="NCBIfam" id="TIGR01783">
    <property type="entry name" value="TonB-siderophor"/>
    <property type="match status" value="1"/>
</dbReference>
<evidence type="ECO:0000256" key="1">
    <source>
        <dbReference type="ARBA" id="ARBA00004571"/>
    </source>
</evidence>
<evidence type="ECO:0000256" key="3">
    <source>
        <dbReference type="ARBA" id="ARBA00022448"/>
    </source>
</evidence>
<dbReference type="Pfam" id="PF00593">
    <property type="entry name" value="TonB_dep_Rec_b-barrel"/>
    <property type="match status" value="1"/>
</dbReference>
<gene>
    <name evidence="18" type="ordered locus">Psefu_4391</name>
</gene>
<evidence type="ECO:0000313" key="19">
    <source>
        <dbReference type="Proteomes" id="UP000000686"/>
    </source>
</evidence>
<dbReference type="Gene3D" id="2.40.170.20">
    <property type="entry name" value="TonB-dependent receptor, beta-barrel domain"/>
    <property type="match status" value="1"/>
</dbReference>
<dbReference type="InterPro" id="IPR010105">
    <property type="entry name" value="TonB_sidphr_rcpt"/>
</dbReference>
<protein>
    <submittedName>
        <fullName evidence="18">TonB-dependent siderophore receptor</fullName>
    </submittedName>
</protein>
<dbReference type="AlphaFoldDB" id="F6AAB6"/>
<dbReference type="HOGENOM" id="CLU_008287_9_3_6"/>
<keyword evidence="13 14" id="KW-0998">Cell outer membrane</keyword>
<name>F6AAB6_PSEF1</name>
<keyword evidence="11 14" id="KW-0472">Membrane</keyword>
<keyword evidence="7" id="KW-0732">Signal</keyword>
<dbReference type="OrthoDB" id="8663017at2"/>
<keyword evidence="10 16" id="KW-0798">TonB box</keyword>
<evidence type="ECO:0000256" key="13">
    <source>
        <dbReference type="ARBA" id="ARBA00023237"/>
    </source>
</evidence>
<dbReference type="SMART" id="SM00965">
    <property type="entry name" value="STN"/>
    <property type="match status" value="1"/>
</dbReference>
<keyword evidence="9" id="KW-0406">Ion transport</keyword>
<evidence type="ECO:0000256" key="16">
    <source>
        <dbReference type="RuleBase" id="RU003357"/>
    </source>
</evidence>
<evidence type="ECO:0000256" key="12">
    <source>
        <dbReference type="ARBA" id="ARBA00023170"/>
    </source>
</evidence>
<dbReference type="RefSeq" id="WP_013793465.1">
    <property type="nucleotide sequence ID" value="NC_015556.1"/>
</dbReference>
<dbReference type="FunFam" id="2.170.130.10:FF:000010">
    <property type="entry name" value="Ferripyoverdine receptor"/>
    <property type="match status" value="1"/>
</dbReference>
<dbReference type="GO" id="GO:0009279">
    <property type="term" value="C:cell outer membrane"/>
    <property type="evidence" value="ECO:0007669"/>
    <property type="project" value="UniProtKB-SubCell"/>
</dbReference>
<feature type="short sequence motif" description="TonB C-terminal box" evidence="15">
    <location>
        <begin position="805"/>
        <end position="822"/>
    </location>
</feature>
<dbReference type="InterPro" id="IPR037066">
    <property type="entry name" value="Plug_dom_sf"/>
</dbReference>
<evidence type="ECO:0000256" key="6">
    <source>
        <dbReference type="ARBA" id="ARBA00022692"/>
    </source>
</evidence>
<dbReference type="InterPro" id="IPR039426">
    <property type="entry name" value="TonB-dep_rcpt-like"/>
</dbReference>
<dbReference type="InterPro" id="IPR011662">
    <property type="entry name" value="Secretin/TonB_short_N"/>
</dbReference>
<dbReference type="Gene3D" id="2.170.130.10">
    <property type="entry name" value="TonB-dependent receptor, plug domain"/>
    <property type="match status" value="1"/>
</dbReference>
<organism evidence="18 19">
    <name type="scientific">Pseudomonas fulva (strain 12-X)</name>
    <dbReference type="NCBI Taxonomy" id="743720"/>
    <lineage>
        <taxon>Bacteria</taxon>
        <taxon>Pseudomonadati</taxon>
        <taxon>Pseudomonadota</taxon>
        <taxon>Gammaproteobacteria</taxon>
        <taxon>Pseudomonadales</taxon>
        <taxon>Pseudomonadaceae</taxon>
        <taxon>Pseudomonas</taxon>
    </lineage>
</organism>
<dbReference type="PANTHER" id="PTHR32552">
    <property type="entry name" value="FERRICHROME IRON RECEPTOR-RELATED"/>
    <property type="match status" value="1"/>
</dbReference>
<dbReference type="eggNOG" id="COG4773">
    <property type="taxonomic scope" value="Bacteria"/>
</dbReference>
<dbReference type="PROSITE" id="PS01156">
    <property type="entry name" value="TONB_DEPENDENT_REC_2"/>
    <property type="match status" value="1"/>
</dbReference>
<evidence type="ECO:0000256" key="8">
    <source>
        <dbReference type="ARBA" id="ARBA00023004"/>
    </source>
</evidence>
<keyword evidence="8" id="KW-0408">Iron</keyword>
<comment type="subcellular location">
    <subcellularLocation>
        <location evidence="1 14">Cell outer membrane</location>
        <topology evidence="1 14">Multi-pass membrane protein</topology>
    </subcellularLocation>
</comment>
<dbReference type="InterPro" id="IPR012910">
    <property type="entry name" value="Plug_dom"/>
</dbReference>
<evidence type="ECO:0000256" key="9">
    <source>
        <dbReference type="ARBA" id="ARBA00023065"/>
    </source>
</evidence>
<comment type="similarity">
    <text evidence="2 14 16">Belongs to the TonB-dependent receptor family.</text>
</comment>
<dbReference type="GO" id="GO:0038023">
    <property type="term" value="F:signaling receptor activity"/>
    <property type="evidence" value="ECO:0007669"/>
    <property type="project" value="InterPro"/>
</dbReference>
<accession>F6AAB6</accession>
<evidence type="ECO:0000256" key="5">
    <source>
        <dbReference type="ARBA" id="ARBA00022496"/>
    </source>
</evidence>
<keyword evidence="3 14" id="KW-0813">Transport</keyword>
<dbReference type="STRING" id="743720.Psefu_4391"/>
<dbReference type="GO" id="GO:0015891">
    <property type="term" value="P:siderophore transport"/>
    <property type="evidence" value="ECO:0007669"/>
    <property type="project" value="InterPro"/>
</dbReference>
<dbReference type="InterPro" id="IPR000531">
    <property type="entry name" value="Beta-barrel_TonB"/>
</dbReference>
<keyword evidence="12 18" id="KW-0675">Receptor</keyword>
<evidence type="ECO:0000256" key="14">
    <source>
        <dbReference type="PROSITE-ProRule" id="PRU01360"/>
    </source>
</evidence>
<dbReference type="EMBL" id="CP002727">
    <property type="protein sequence ID" value="AEF24343.1"/>
    <property type="molecule type" value="Genomic_DNA"/>
</dbReference>
<evidence type="ECO:0000256" key="7">
    <source>
        <dbReference type="ARBA" id="ARBA00022729"/>
    </source>
</evidence>
<dbReference type="InterPro" id="IPR010917">
    <property type="entry name" value="TonB_rcpt_CS"/>
</dbReference>
<proteinExistence type="inferred from homology"/>
<keyword evidence="19" id="KW-1185">Reference proteome</keyword>
<keyword evidence="5" id="KW-0410">Iron transport</keyword>
<dbReference type="CDD" id="cd01347">
    <property type="entry name" value="ligand_gated_channel"/>
    <property type="match status" value="1"/>
</dbReference>
<evidence type="ECO:0000256" key="2">
    <source>
        <dbReference type="ARBA" id="ARBA00009810"/>
    </source>
</evidence>
<dbReference type="Pfam" id="PF07715">
    <property type="entry name" value="Plug"/>
    <property type="match status" value="1"/>
</dbReference>
<dbReference type="Gene3D" id="3.55.50.30">
    <property type="match status" value="1"/>
</dbReference>
<evidence type="ECO:0000259" key="17">
    <source>
        <dbReference type="SMART" id="SM00965"/>
    </source>
</evidence>
<dbReference type="Pfam" id="PF07660">
    <property type="entry name" value="STN"/>
    <property type="match status" value="1"/>
</dbReference>
<evidence type="ECO:0000256" key="11">
    <source>
        <dbReference type="ARBA" id="ARBA00023136"/>
    </source>
</evidence>
<dbReference type="GO" id="GO:0015344">
    <property type="term" value="F:siderophore uptake transmembrane transporter activity"/>
    <property type="evidence" value="ECO:0007669"/>
    <property type="project" value="TreeGrafter"/>
</dbReference>
<dbReference type="InterPro" id="IPR036942">
    <property type="entry name" value="Beta-barrel_TonB_sf"/>
</dbReference>
<sequence>MSHPIRHQPLRVAIGHALFCLGLGLCIIPAVATAEPASAMKTYSLSIAAGPLDAALTRLSRDTGVSIAFEQSDLAGKRSPAVQGDLSIAEAMNRLLAGSGLQAMALGEGGYRLVPAMDDSAALQLGATSITGSALGQTTEGSGSYTTGSMSTATKLPLSIRETPQSVSVIGRQQIDDQGLATINDVAMKTPGLSMQKIGAERYNLYSRGFAVDSIMYDGLPSVLDASADTITPANLAMYDRVEVVRGANGLVQGSGNPSAAINLVRKRPTSSFQSSLGLSAGSWDNYRSELDVSGPLSESGKLRGRAVATYQDGNSFQDKLGKEHSLFYAIGELDITDMTTLAVSYTHQNENNDVAWGGGLPTAVDGSDLHLPRSTSFLTDWDYWDKEMDALFVELKHELANDWSVRVAANRTWSTLDYFGGYPGRTASNLGTLAYRVSGGKYDDTQSSYDAYLSGPFQLLGRTHELVLGYSYRDVDYNSHGSAATNAGVIGNPGAPDPGSWVKPNVSLYDFRDNRDMTQQGVYSTARFSLTDRLKLITGARLDWYDYQYIYNWRGDISTTEAKATRHLTRYAGLLYDLDQWHTLYASYTDIFQPQSSRDAGGQLIEPIEGKNYELGIKGEYFDGALNASIAVFQIDQQNRASEVDDPTSCFTYPSSTCYEATGKVQSRGIEAEISGAITPDWQLSAGYTFAEAKIRKDANADNEGRLFDTDIPRHLIKLTTMYRLPGALDRWRVGGSFYRQSSVFNEGVTGGQSWKIEQGSYNLVDLMSTYQASEHLDMRFALNNLFDKTYYQTIGQNISSWPTTFYGAPRNFQVSATYRF</sequence>
<keyword evidence="6 14" id="KW-0812">Transmembrane</keyword>
<dbReference type="PROSITE" id="PS52016">
    <property type="entry name" value="TONB_DEPENDENT_REC_3"/>
    <property type="match status" value="1"/>
</dbReference>
<dbReference type="Proteomes" id="UP000000686">
    <property type="component" value="Chromosome"/>
</dbReference>
<dbReference type="PANTHER" id="PTHR32552:SF74">
    <property type="entry name" value="HYDROXAMATE SIDEROPHORE RECEPTOR FHUE"/>
    <property type="match status" value="1"/>
</dbReference>
<feature type="domain" description="Secretin/TonB short N-terminal" evidence="17">
    <location>
        <begin position="65"/>
        <end position="116"/>
    </location>
</feature>
<evidence type="ECO:0000256" key="15">
    <source>
        <dbReference type="PROSITE-ProRule" id="PRU10144"/>
    </source>
</evidence>
<evidence type="ECO:0000256" key="10">
    <source>
        <dbReference type="ARBA" id="ARBA00023077"/>
    </source>
</evidence>
<dbReference type="KEGG" id="pfv:Psefu_4391"/>
<keyword evidence="4 14" id="KW-1134">Transmembrane beta strand</keyword>
<reference evidence="18 19" key="1">
    <citation type="submission" date="2011-04" db="EMBL/GenBank/DDBJ databases">
        <title>Complete sequence of Pseudomonas fulva 12-X.</title>
        <authorList>
            <consortium name="US DOE Joint Genome Institute"/>
            <person name="Lucas S."/>
            <person name="Han J."/>
            <person name="Lapidus A."/>
            <person name="Cheng J.-F."/>
            <person name="Goodwin L."/>
            <person name="Pitluck S."/>
            <person name="Peters L."/>
            <person name="Mikhailova N."/>
            <person name="Pagani I."/>
            <person name="Davenport K."/>
            <person name="Han C."/>
            <person name="Tapia R."/>
            <person name="Land M."/>
            <person name="Hauser L."/>
            <person name="Kyrpides N."/>
            <person name="Ivanova N."/>
            <person name="Pagani I."/>
            <person name="Lcollab F.I."/>
            <person name="Woyke T."/>
        </authorList>
    </citation>
    <scope>NUCLEOTIDE SEQUENCE [LARGE SCALE GENOMIC DNA]</scope>
    <source>
        <strain evidence="19">12-X</strain>
    </source>
</reference>
<evidence type="ECO:0000313" key="18">
    <source>
        <dbReference type="EMBL" id="AEF24343.1"/>
    </source>
</evidence>
<dbReference type="SUPFAM" id="SSF56935">
    <property type="entry name" value="Porins"/>
    <property type="match status" value="1"/>
</dbReference>
<evidence type="ECO:0000256" key="4">
    <source>
        <dbReference type="ARBA" id="ARBA00022452"/>
    </source>
</evidence>